<name>A0AB74N3I6_AGGAC</name>
<dbReference type="SMR" id="A0AB74N3I6"/>
<dbReference type="Proteomes" id="UP000323012">
    <property type="component" value="Unassembled WGS sequence"/>
</dbReference>
<dbReference type="EMBL" id="PCGW01000021">
    <property type="protein sequence ID" value="PHO19915.1"/>
    <property type="molecule type" value="Genomic_DNA"/>
</dbReference>
<dbReference type="Proteomes" id="UP000226080">
    <property type="component" value="Unassembled WGS sequence"/>
</dbReference>
<comment type="caution">
    <text evidence="2">The sequence shown here is derived from an EMBL/GenBank/DDBJ whole genome shotgun (WGS) entry which is preliminary data.</text>
</comment>
<protein>
    <submittedName>
        <fullName evidence="2">Diadenosine tetraphosphatase</fullName>
    </submittedName>
</protein>
<reference evidence="1 3" key="1">
    <citation type="submission" date="2017-10" db="EMBL/GenBank/DDBJ databases">
        <title>Draft genome sequences of Aggregatibacter actinomycetemcomitans strains 310a and 310b.</title>
        <authorList>
            <person name="May A.C."/>
            <person name="Ohta H."/>
            <person name="Maeda H."/>
            <person name="Kokeguchi S."/>
            <person name="Cugini C."/>
        </authorList>
    </citation>
    <scope>NUCLEOTIDE SEQUENCE [LARGE SCALE GENOMIC DNA]</scope>
    <source>
        <strain evidence="1 3">310b</strain>
    </source>
</reference>
<dbReference type="EMBL" id="VSED01000023">
    <property type="protein sequence ID" value="TYA38520.1"/>
    <property type="molecule type" value="Genomic_DNA"/>
</dbReference>
<evidence type="ECO:0000313" key="4">
    <source>
        <dbReference type="Proteomes" id="UP000323012"/>
    </source>
</evidence>
<accession>A0AB74N3I6</accession>
<gene>
    <name evidence="1" type="ORF">CQR80_09585</name>
    <name evidence="2" type="ORF">FXB79_08480</name>
</gene>
<reference evidence="2 4" key="2">
    <citation type="submission" date="2019-08" db="EMBL/GenBank/DDBJ databases">
        <title>Whole genome sequencing of Aggregatibacter actinomycetemcomitans cultured from blood stream infections in Denmark reveals a novel phylogenetic lineage expressing serotype a membrane O polysaccharide.</title>
        <authorList>
            <person name="Nedergaard S."/>
            <person name="Kobel C.M."/>
            <person name="Nielsen M.B."/>
            <person name="Moeller R.T."/>
            <person name="Jensen A.B."/>
            <person name="Noerskov-Lauritsen N."/>
        </authorList>
    </citation>
    <scope>NUCLEOTIDE SEQUENCE [LARGE SCALE GENOMIC DNA]</scope>
    <source>
        <strain evidence="2 4">PN_563</strain>
    </source>
</reference>
<evidence type="ECO:0000313" key="1">
    <source>
        <dbReference type="EMBL" id="PHO19915.1"/>
    </source>
</evidence>
<keyword evidence="3" id="KW-1185">Reference proteome</keyword>
<organism evidence="2 4">
    <name type="scientific">Aggregatibacter actinomycetemcomitans</name>
    <name type="common">Actinobacillus actinomycetemcomitans</name>
    <name type="synonym">Haemophilus actinomycetemcomitans</name>
    <dbReference type="NCBI Taxonomy" id="714"/>
    <lineage>
        <taxon>Bacteria</taxon>
        <taxon>Pseudomonadati</taxon>
        <taxon>Pseudomonadota</taxon>
        <taxon>Gammaproteobacteria</taxon>
        <taxon>Pasteurellales</taxon>
        <taxon>Pasteurellaceae</taxon>
        <taxon>Aggregatibacter</taxon>
    </lineage>
</organism>
<evidence type="ECO:0000313" key="2">
    <source>
        <dbReference type="EMBL" id="TYA38520.1"/>
    </source>
</evidence>
<proteinExistence type="predicted"/>
<dbReference type="AlphaFoldDB" id="A0AB74N3I6"/>
<sequence>MYRTQCGAELDKLDVTQFIVESIRDLLPLYEACHQFKP</sequence>
<evidence type="ECO:0000313" key="3">
    <source>
        <dbReference type="Proteomes" id="UP000226080"/>
    </source>
</evidence>